<evidence type="ECO:0000256" key="2">
    <source>
        <dbReference type="ARBA" id="ARBA00005464"/>
    </source>
</evidence>
<evidence type="ECO:0000256" key="1">
    <source>
        <dbReference type="ARBA" id="ARBA00000971"/>
    </source>
</evidence>
<dbReference type="InterPro" id="IPR001179">
    <property type="entry name" value="PPIase_FKBP_dom"/>
</dbReference>
<evidence type="ECO:0000256" key="12">
    <source>
        <dbReference type="HAMAP-Rule" id="MF_00303"/>
    </source>
</evidence>
<keyword evidence="6 12" id="KW-0697">Rotamase</keyword>
<dbReference type="InterPro" id="IPR037041">
    <property type="entry name" value="Trigger_fac_C_sf"/>
</dbReference>
<dbReference type="GO" id="GO:0005737">
    <property type="term" value="C:cytoplasm"/>
    <property type="evidence" value="ECO:0007669"/>
    <property type="project" value="UniProtKB-SubCell"/>
</dbReference>
<dbReference type="EC" id="5.2.1.8" evidence="3 12"/>
<reference evidence="16 17" key="1">
    <citation type="submission" date="2016-10" db="EMBL/GenBank/DDBJ databases">
        <authorList>
            <person name="de Groot N.N."/>
        </authorList>
    </citation>
    <scope>NUCLEOTIDE SEQUENCE [LARGE SCALE GENOMIC DNA]</scope>
    <source>
        <strain evidence="16 17">DSM 17890</strain>
    </source>
</reference>
<dbReference type="SUPFAM" id="SSF109998">
    <property type="entry name" value="Triger factor/SurA peptide-binding domain-like"/>
    <property type="match status" value="1"/>
</dbReference>
<sequence length="449" mass="49305">MQVVETKSEGLSRAYAMTLPASELAEKMNEKLVAARAEVQMKGFRKGKAPLPLLKKMFGKSLLGEIVQESVDGAVREHFEQTGDRPALQPDIKITNEDFDEGDDLQVELAYDKLPDVPTPDFAAITLDKPVATVEDAAIQEALESLAKNAKAFEPRDEGGYIENGDQATIDFVGRVDGEAFEGGSGEDFPLEIGSGSFIPGFEEQLNGAKVGDVRDVTVTFPADYQAEHLAGKEAVFTCTIKGIGYPVDSAIDDAMAEKFGAENLEDLKGQIREKLEAEYGVASRALVKRKLLDALDEAVSFDLPPALLEIEANQIAHQLWHEEHPEVQGHDHGDIETTDEHRKLAERRVRLGLLLAETGSANDIQVSENEIVQAIVRQAQQMNVPPKAFFDYVQQNEQAMQQIRAPLFEDKVVDYILELATVTETEVSKDELQAQLEALDAEEEAVSA</sequence>
<dbReference type="InterPro" id="IPR005215">
    <property type="entry name" value="Trig_fac"/>
</dbReference>
<proteinExistence type="inferred from homology"/>
<dbReference type="Gene3D" id="3.30.70.1050">
    <property type="entry name" value="Trigger factor ribosome-binding domain"/>
    <property type="match status" value="1"/>
</dbReference>
<dbReference type="Gene3D" id="3.10.50.40">
    <property type="match status" value="1"/>
</dbReference>
<dbReference type="GO" id="GO:0051301">
    <property type="term" value="P:cell division"/>
    <property type="evidence" value="ECO:0007669"/>
    <property type="project" value="UniProtKB-KW"/>
</dbReference>
<dbReference type="InterPro" id="IPR027304">
    <property type="entry name" value="Trigger_fact/SurA_dom_sf"/>
</dbReference>
<evidence type="ECO:0000256" key="3">
    <source>
        <dbReference type="ARBA" id="ARBA00013194"/>
    </source>
</evidence>
<evidence type="ECO:0000256" key="4">
    <source>
        <dbReference type="ARBA" id="ARBA00016902"/>
    </source>
</evidence>
<evidence type="ECO:0000256" key="11">
    <source>
        <dbReference type="ARBA" id="ARBA00029986"/>
    </source>
</evidence>
<dbReference type="GO" id="GO:0006457">
    <property type="term" value="P:protein folding"/>
    <property type="evidence" value="ECO:0007669"/>
    <property type="project" value="UniProtKB-UniRule"/>
</dbReference>
<dbReference type="OrthoDB" id="9767721at2"/>
<evidence type="ECO:0000256" key="14">
    <source>
        <dbReference type="RuleBase" id="RU003914"/>
    </source>
</evidence>
<evidence type="ECO:0000256" key="7">
    <source>
        <dbReference type="ARBA" id="ARBA00023186"/>
    </source>
</evidence>
<dbReference type="Gene3D" id="1.10.3120.10">
    <property type="entry name" value="Trigger factor, C-terminal domain"/>
    <property type="match status" value="1"/>
</dbReference>
<dbReference type="HAMAP" id="MF_00303">
    <property type="entry name" value="Trigger_factor_Tig"/>
    <property type="match status" value="1"/>
</dbReference>
<dbReference type="PIRSF" id="PIRSF003095">
    <property type="entry name" value="Trigger_factor"/>
    <property type="match status" value="1"/>
</dbReference>
<keyword evidence="5 12" id="KW-0132">Cell division</keyword>
<comment type="domain">
    <text evidence="12">Consists of 3 domains; the N-terminus binds the ribosome, the middle domain has PPIase activity, while the C-terminus has intrinsic chaperone activity on its own.</text>
</comment>
<dbReference type="SUPFAM" id="SSF54534">
    <property type="entry name" value="FKBP-like"/>
    <property type="match status" value="1"/>
</dbReference>
<evidence type="ECO:0000256" key="6">
    <source>
        <dbReference type="ARBA" id="ARBA00023110"/>
    </source>
</evidence>
<dbReference type="AlphaFoldDB" id="A0A1H3EP19"/>
<comment type="similarity">
    <text evidence="2 12 14">Belongs to the FKBP-type PPIase family. Tig subfamily.</text>
</comment>
<dbReference type="InterPro" id="IPR008881">
    <property type="entry name" value="Trigger_fac_ribosome-bd_bac"/>
</dbReference>
<keyword evidence="7 12" id="KW-0143">Chaperone</keyword>
<dbReference type="PROSITE" id="PS50059">
    <property type="entry name" value="FKBP_PPIASE"/>
    <property type="match status" value="1"/>
</dbReference>
<dbReference type="Proteomes" id="UP000199118">
    <property type="component" value="Unassembled WGS sequence"/>
</dbReference>
<organism evidence="16 17">
    <name type="scientific">Albimonas donghaensis</name>
    <dbReference type="NCBI Taxonomy" id="356660"/>
    <lineage>
        <taxon>Bacteria</taxon>
        <taxon>Pseudomonadati</taxon>
        <taxon>Pseudomonadota</taxon>
        <taxon>Alphaproteobacteria</taxon>
        <taxon>Rhodobacterales</taxon>
        <taxon>Paracoccaceae</taxon>
        <taxon>Albimonas</taxon>
    </lineage>
</organism>
<dbReference type="STRING" id="356660.SAMN05444336_110123"/>
<name>A0A1H3EP19_9RHOB</name>
<comment type="catalytic activity">
    <reaction evidence="1 12 13">
        <text>[protein]-peptidylproline (omega=180) = [protein]-peptidylproline (omega=0)</text>
        <dbReference type="Rhea" id="RHEA:16237"/>
        <dbReference type="Rhea" id="RHEA-COMP:10747"/>
        <dbReference type="Rhea" id="RHEA-COMP:10748"/>
        <dbReference type="ChEBI" id="CHEBI:83833"/>
        <dbReference type="ChEBI" id="CHEBI:83834"/>
        <dbReference type="EC" id="5.2.1.8"/>
    </reaction>
</comment>
<dbReference type="GO" id="GO:0003755">
    <property type="term" value="F:peptidyl-prolyl cis-trans isomerase activity"/>
    <property type="evidence" value="ECO:0007669"/>
    <property type="project" value="UniProtKB-UniRule"/>
</dbReference>
<dbReference type="NCBIfam" id="TIGR00115">
    <property type="entry name" value="tig"/>
    <property type="match status" value="1"/>
</dbReference>
<dbReference type="Pfam" id="PF05697">
    <property type="entry name" value="Trigger_N"/>
    <property type="match status" value="1"/>
</dbReference>
<evidence type="ECO:0000256" key="10">
    <source>
        <dbReference type="ARBA" id="ARBA00024849"/>
    </source>
</evidence>
<evidence type="ECO:0000256" key="13">
    <source>
        <dbReference type="PROSITE-ProRule" id="PRU00277"/>
    </source>
</evidence>
<comment type="function">
    <text evidence="10 12">Involved in protein export. Acts as a chaperone by maintaining the newly synthesized protein in an open conformation. Functions as a peptidyl-prolyl cis-trans isomerase.</text>
</comment>
<keyword evidence="12" id="KW-0963">Cytoplasm</keyword>
<evidence type="ECO:0000259" key="15">
    <source>
        <dbReference type="PROSITE" id="PS50059"/>
    </source>
</evidence>
<protein>
    <recommendedName>
        <fullName evidence="4 12">Trigger factor</fullName>
        <shortName evidence="12">TF</shortName>
        <ecNumber evidence="3 12">5.2.1.8</ecNumber>
    </recommendedName>
    <alternativeName>
        <fullName evidence="11 12">PPIase</fullName>
    </alternativeName>
</protein>
<comment type="subcellular location">
    <subcellularLocation>
        <location evidence="12">Cytoplasm</location>
    </subcellularLocation>
    <text evidence="12">About half TF is bound to the ribosome near the polypeptide exit tunnel while the other half is free in the cytoplasm.</text>
</comment>
<dbReference type="SUPFAM" id="SSF102735">
    <property type="entry name" value="Trigger factor ribosome-binding domain"/>
    <property type="match status" value="1"/>
</dbReference>
<evidence type="ECO:0000256" key="8">
    <source>
        <dbReference type="ARBA" id="ARBA00023235"/>
    </source>
</evidence>
<evidence type="ECO:0000256" key="5">
    <source>
        <dbReference type="ARBA" id="ARBA00022618"/>
    </source>
</evidence>
<dbReference type="GO" id="GO:0015031">
    <property type="term" value="P:protein transport"/>
    <property type="evidence" value="ECO:0007669"/>
    <property type="project" value="UniProtKB-UniRule"/>
</dbReference>
<evidence type="ECO:0000313" key="17">
    <source>
        <dbReference type="Proteomes" id="UP000199118"/>
    </source>
</evidence>
<dbReference type="InterPro" id="IPR008880">
    <property type="entry name" value="Trigger_fac_C"/>
</dbReference>
<dbReference type="FunFam" id="3.10.50.40:FF:000001">
    <property type="entry name" value="Trigger factor"/>
    <property type="match status" value="1"/>
</dbReference>
<keyword evidence="9 12" id="KW-0131">Cell cycle</keyword>
<keyword evidence="8 12" id="KW-0413">Isomerase</keyword>
<keyword evidence="17" id="KW-1185">Reference proteome</keyword>
<accession>A0A1H3EP19</accession>
<evidence type="ECO:0000256" key="9">
    <source>
        <dbReference type="ARBA" id="ARBA00023306"/>
    </source>
</evidence>
<dbReference type="InterPro" id="IPR036611">
    <property type="entry name" value="Trigger_fac_ribosome-bd_sf"/>
</dbReference>
<evidence type="ECO:0000313" key="16">
    <source>
        <dbReference type="EMBL" id="SDX80523.1"/>
    </source>
</evidence>
<dbReference type="Pfam" id="PF00254">
    <property type="entry name" value="FKBP_C"/>
    <property type="match status" value="1"/>
</dbReference>
<dbReference type="EMBL" id="FNMZ01000010">
    <property type="protein sequence ID" value="SDX80523.1"/>
    <property type="molecule type" value="Genomic_DNA"/>
</dbReference>
<dbReference type="Pfam" id="PF05698">
    <property type="entry name" value="Trigger_C"/>
    <property type="match status" value="1"/>
</dbReference>
<feature type="domain" description="PPIase FKBP-type" evidence="15">
    <location>
        <begin position="165"/>
        <end position="225"/>
    </location>
</feature>
<dbReference type="RefSeq" id="WP_092684861.1">
    <property type="nucleotide sequence ID" value="NZ_FNMZ01000010.1"/>
</dbReference>
<gene>
    <name evidence="12" type="primary">tig</name>
    <name evidence="16" type="ORF">SAMN05444336_110123</name>
</gene>
<dbReference type="InterPro" id="IPR046357">
    <property type="entry name" value="PPIase_dom_sf"/>
</dbReference>